<keyword evidence="5" id="KW-1185">Reference proteome</keyword>
<organism evidence="4 5">
    <name type="scientific">Marinitoga aeolica</name>
    <dbReference type="NCBI Taxonomy" id="2809031"/>
    <lineage>
        <taxon>Bacteria</taxon>
        <taxon>Thermotogati</taxon>
        <taxon>Thermotogota</taxon>
        <taxon>Thermotogae</taxon>
        <taxon>Petrotogales</taxon>
        <taxon>Petrotogaceae</taxon>
        <taxon>Marinitoga</taxon>
    </lineage>
</organism>
<proteinExistence type="inferred from homology"/>
<dbReference type="EMBL" id="CP069362">
    <property type="protein sequence ID" value="WGS65457.1"/>
    <property type="molecule type" value="Genomic_DNA"/>
</dbReference>
<sequence>MKVQKVTIVILILIITYFLIPRENITVVTQMSENETKGLEKILKSYSLTHFVKFDIRRIPFSGHFSRIKEIIDSNQEVDIARVDIKMPEWFKKYTYGEPTLQAVDCLVMLYNKKYVDAPPNTLDELWNFIEENTVDINGHTFKSSDFNKSKIDKYAIYLPYNSGWWMSTIFGSEDKNFLTKKVNKEKFIKIAEKIKYLYKNQLIPKSSEDFYDDMIKMFSQNEVKIIYNGPWSFSTLKDKKIDFGISLIPKGEDTRFSPMGGQQWVILNNKKIVNKVFKYLSSDKVAEQFYKYNNTIMPNRKLLEELEKKGDIVASQLKMAIPIDNKIDYILYKFFSNDFVDYLNDQITSEQLFNNWMKMIKGIN</sequence>
<dbReference type="SUPFAM" id="SSF53850">
    <property type="entry name" value="Periplasmic binding protein-like II"/>
    <property type="match status" value="1"/>
</dbReference>
<accession>A0ABY8PS58</accession>
<evidence type="ECO:0000256" key="3">
    <source>
        <dbReference type="ARBA" id="ARBA00022729"/>
    </source>
</evidence>
<evidence type="ECO:0000313" key="5">
    <source>
        <dbReference type="Proteomes" id="UP001232493"/>
    </source>
</evidence>
<dbReference type="PANTHER" id="PTHR30061:SF50">
    <property type="entry name" value="MALTOSE_MALTODEXTRIN-BINDING PERIPLASMIC PROTEIN"/>
    <property type="match status" value="1"/>
</dbReference>
<dbReference type="Gene3D" id="3.40.190.10">
    <property type="entry name" value="Periplasmic binding protein-like II"/>
    <property type="match status" value="2"/>
</dbReference>
<reference evidence="4 5" key="1">
    <citation type="submission" date="2021-02" db="EMBL/GenBank/DDBJ databases">
        <title>Characterization of Marinitoga sp. nov. str. BP5-C20A.</title>
        <authorList>
            <person name="Erauso G."/>
            <person name="Postec A."/>
        </authorList>
    </citation>
    <scope>NUCLEOTIDE SEQUENCE [LARGE SCALE GENOMIC DNA]</scope>
    <source>
        <strain evidence="4 5">BP5-C20A</strain>
    </source>
</reference>
<evidence type="ECO:0000256" key="1">
    <source>
        <dbReference type="ARBA" id="ARBA00008520"/>
    </source>
</evidence>
<gene>
    <name evidence="4" type="ORF">JRV97_02550</name>
</gene>
<dbReference type="PANTHER" id="PTHR30061">
    <property type="entry name" value="MALTOSE-BINDING PERIPLASMIC PROTEIN"/>
    <property type="match status" value="1"/>
</dbReference>
<evidence type="ECO:0000256" key="2">
    <source>
        <dbReference type="ARBA" id="ARBA00022448"/>
    </source>
</evidence>
<dbReference type="Pfam" id="PF13416">
    <property type="entry name" value="SBP_bac_8"/>
    <property type="match status" value="1"/>
</dbReference>
<protein>
    <submittedName>
        <fullName evidence="4">Extracellular solute-binding protein</fullName>
    </submittedName>
</protein>
<evidence type="ECO:0000313" key="4">
    <source>
        <dbReference type="EMBL" id="WGS65457.1"/>
    </source>
</evidence>
<keyword evidence="2" id="KW-0813">Transport</keyword>
<keyword evidence="3" id="KW-0732">Signal</keyword>
<dbReference type="Proteomes" id="UP001232493">
    <property type="component" value="Chromosome"/>
</dbReference>
<dbReference type="InterPro" id="IPR006059">
    <property type="entry name" value="SBP"/>
</dbReference>
<dbReference type="RefSeq" id="WP_280999901.1">
    <property type="nucleotide sequence ID" value="NZ_CP069362.1"/>
</dbReference>
<comment type="similarity">
    <text evidence="1">Belongs to the bacterial solute-binding protein 1 family.</text>
</comment>
<name>A0ABY8PS58_9BACT</name>